<comment type="subcellular location">
    <subcellularLocation>
        <location evidence="1 6">Cell membrane</location>
        <topology evidence="1 6">Multi-pass membrane protein</topology>
    </subcellularLocation>
</comment>
<organism evidence="7 8">
    <name type="scientific">Candidatus Acidulodesulfobacterium ferriphilum</name>
    <dbReference type="NCBI Taxonomy" id="2597223"/>
    <lineage>
        <taxon>Bacteria</taxon>
        <taxon>Deltaproteobacteria</taxon>
        <taxon>Candidatus Acidulodesulfobacterales</taxon>
        <taxon>Candidatus Acidulodesulfobacterium</taxon>
    </lineage>
</organism>
<feature type="transmembrane region" description="Helical" evidence="6">
    <location>
        <begin position="94"/>
        <end position="123"/>
    </location>
</feature>
<reference evidence="7 8" key="1">
    <citation type="submission" date="2019-01" db="EMBL/GenBank/DDBJ databases">
        <title>Insights into ecological role of a new deltaproteobacterial order Candidatus Sinidesulfobacterales (Sva0485) by metagenomics and metatranscriptomics.</title>
        <authorList>
            <person name="Tan S."/>
            <person name="Liu J."/>
            <person name="Fang Y."/>
            <person name="Hedlund B.P."/>
            <person name="Lian Z.H."/>
            <person name="Huang L.Y."/>
            <person name="Li J.T."/>
            <person name="Huang L.N."/>
            <person name="Li W.J."/>
            <person name="Jiang H.C."/>
            <person name="Dong H.L."/>
            <person name="Shu W.S."/>
        </authorList>
    </citation>
    <scope>NUCLEOTIDE SEQUENCE [LARGE SCALE GENOMIC DNA]</scope>
    <source>
        <strain evidence="7">AP3</strain>
    </source>
</reference>
<dbReference type="PRINTS" id="PR00758">
    <property type="entry name" value="ARSENICPUMP"/>
</dbReference>
<dbReference type="NCBIfam" id="NF011980">
    <property type="entry name" value="PRK15445.1"/>
    <property type="match status" value="1"/>
</dbReference>
<feature type="transmembrane region" description="Helical" evidence="6">
    <location>
        <begin position="27"/>
        <end position="45"/>
    </location>
</feature>
<accession>A0A519BE69</accession>
<feature type="transmembrane region" description="Helical" evidence="6">
    <location>
        <begin position="246"/>
        <end position="265"/>
    </location>
</feature>
<gene>
    <name evidence="7" type="ORF">EVJ47_03495</name>
</gene>
<evidence type="ECO:0000256" key="4">
    <source>
        <dbReference type="ARBA" id="ARBA00022989"/>
    </source>
</evidence>
<evidence type="ECO:0000313" key="8">
    <source>
        <dbReference type="Proteomes" id="UP000320813"/>
    </source>
</evidence>
<dbReference type="Proteomes" id="UP000320813">
    <property type="component" value="Unassembled WGS sequence"/>
</dbReference>
<feature type="transmembrane region" description="Helical" evidence="6">
    <location>
        <begin position="277"/>
        <end position="295"/>
    </location>
</feature>
<feature type="transmembrane region" description="Helical" evidence="6">
    <location>
        <begin position="401"/>
        <end position="423"/>
    </location>
</feature>
<evidence type="ECO:0000256" key="1">
    <source>
        <dbReference type="ARBA" id="ARBA00004651"/>
    </source>
</evidence>
<dbReference type="EMBL" id="SGBD01000001">
    <property type="protein sequence ID" value="RZD15553.1"/>
    <property type="molecule type" value="Genomic_DNA"/>
</dbReference>
<evidence type="ECO:0000256" key="6">
    <source>
        <dbReference type="RuleBase" id="RU004993"/>
    </source>
</evidence>
<keyword evidence="6" id="KW-0059">Arsenical resistance</keyword>
<keyword evidence="3 6" id="KW-0812">Transmembrane</keyword>
<proteinExistence type="inferred from homology"/>
<feature type="transmembrane region" description="Helical" evidence="6">
    <location>
        <begin position="172"/>
        <end position="198"/>
    </location>
</feature>
<evidence type="ECO:0000256" key="2">
    <source>
        <dbReference type="ARBA" id="ARBA00022475"/>
    </source>
</evidence>
<feature type="transmembrane region" description="Helical" evidence="6">
    <location>
        <begin position="223"/>
        <end position="240"/>
    </location>
</feature>
<dbReference type="CDD" id="cd01118">
    <property type="entry name" value="ArsB_permease"/>
    <property type="match status" value="1"/>
</dbReference>
<dbReference type="PANTHER" id="PTHR43302">
    <property type="entry name" value="TRANSPORTER ARSB-RELATED"/>
    <property type="match status" value="1"/>
</dbReference>
<dbReference type="InterPro" id="IPR000802">
    <property type="entry name" value="Arsenical_pump_ArsB"/>
</dbReference>
<comment type="caution">
    <text evidence="7">The sequence shown here is derived from an EMBL/GenBank/DDBJ whole genome shotgun (WGS) entry which is preliminary data.</text>
</comment>
<keyword evidence="5 6" id="KW-0472">Membrane</keyword>
<dbReference type="GO" id="GO:0046685">
    <property type="term" value="P:response to arsenic-containing substance"/>
    <property type="evidence" value="ECO:0007669"/>
    <property type="project" value="UniProtKB-KW"/>
</dbReference>
<keyword evidence="4 6" id="KW-1133">Transmembrane helix</keyword>
<sequence>MIFAIAIFLFTLFLVIKKPYNIGIGYSAVIGAVLAFIFGIIQYIDIFKVIDIVWDATFTFVATIIISLILDEVGFFEWAALHIARFAGGSGRKLFIYVILLGALVAALFANDGAALIITPIVYEKMKALKFNRKNMLPFIIAGGFIADTASLPLKTSNLVNIVSTDYFNIGFFTYFINMFTPDIFSIVISACALYLFFRKDIPARYDVGSLKIPKDAIKDEKLFKYSFLILVLLLGGYFASEFLNLPVSLFAIMFAIIFSFMGFKSPAVNLKSVFKNAPWSIVIFSIGMYLVVFGLKNVGLTELLGRSISYFSRFGGFVLTIYTGYLAAFVSSIMNNMPTVMINSLAIHSANLKSIMLKPAVYANVIGCDLGPKITPIGSLATLLWLNVLERKGIKISWGYYFKIGIILTIPVLFVTLLGLYLGMLVKF</sequence>
<feature type="transmembrane region" description="Helical" evidence="6">
    <location>
        <begin position="315"/>
        <end position="335"/>
    </location>
</feature>
<keyword evidence="2" id="KW-1003">Cell membrane</keyword>
<dbReference type="AlphaFoldDB" id="A0A519BE69"/>
<dbReference type="GO" id="GO:0015105">
    <property type="term" value="F:arsenite transmembrane transporter activity"/>
    <property type="evidence" value="ECO:0007669"/>
    <property type="project" value="InterPro"/>
</dbReference>
<evidence type="ECO:0000313" key="7">
    <source>
        <dbReference type="EMBL" id="RZD15553.1"/>
    </source>
</evidence>
<name>A0A519BE69_9DELT</name>
<dbReference type="PANTHER" id="PTHR43302:SF5">
    <property type="entry name" value="TRANSPORTER ARSB-RELATED"/>
    <property type="match status" value="1"/>
</dbReference>
<evidence type="ECO:0000256" key="5">
    <source>
        <dbReference type="ARBA" id="ARBA00023136"/>
    </source>
</evidence>
<comment type="similarity">
    <text evidence="6">Belongs to the ArsB family.</text>
</comment>
<comment type="function">
    <text evidence="6">Involved in arsenical resistance. Thought to form the channel of an arsenite pump.</text>
</comment>
<dbReference type="GO" id="GO:0005886">
    <property type="term" value="C:plasma membrane"/>
    <property type="evidence" value="ECO:0007669"/>
    <property type="project" value="UniProtKB-SubCell"/>
</dbReference>
<dbReference type="Pfam" id="PF02040">
    <property type="entry name" value="ArsB"/>
    <property type="match status" value="1"/>
</dbReference>
<evidence type="ECO:0000256" key="3">
    <source>
        <dbReference type="ARBA" id="ARBA00022692"/>
    </source>
</evidence>
<keyword evidence="6" id="KW-0813">Transport</keyword>
<comment type="caution">
    <text evidence="6">Lacks conserved residue(s) required for the propagation of feature annotation.</text>
</comment>
<protein>
    <recommendedName>
        <fullName evidence="6">Arsenical pump membrane protein</fullName>
    </recommendedName>
</protein>
<dbReference type="NCBIfam" id="TIGR00935">
    <property type="entry name" value="2a45"/>
    <property type="match status" value="1"/>
</dbReference>
<feature type="transmembrane region" description="Helical" evidence="6">
    <location>
        <begin position="52"/>
        <end position="70"/>
    </location>
</feature>